<comment type="catalytic activity">
    <reaction evidence="1">
        <text>3',3'-c-di-GMP + H2O = 5'-phosphoguanylyl(3'-&gt;5')guanosine + H(+)</text>
        <dbReference type="Rhea" id="RHEA:24902"/>
        <dbReference type="ChEBI" id="CHEBI:15377"/>
        <dbReference type="ChEBI" id="CHEBI:15378"/>
        <dbReference type="ChEBI" id="CHEBI:58754"/>
        <dbReference type="ChEBI" id="CHEBI:58805"/>
        <dbReference type="EC" id="3.1.4.52"/>
    </reaction>
    <physiologicalReaction direction="left-to-right" evidence="1">
        <dbReference type="Rhea" id="RHEA:24903"/>
    </physiologicalReaction>
</comment>
<keyword evidence="2" id="KW-0597">Phosphoprotein</keyword>
<dbReference type="OrthoDB" id="9777298at2"/>
<dbReference type="GO" id="GO:0071111">
    <property type="term" value="F:cyclic-guanylate-specific phosphodiesterase activity"/>
    <property type="evidence" value="ECO:0007669"/>
    <property type="project" value="UniProtKB-EC"/>
</dbReference>
<dbReference type="Pfam" id="PF00990">
    <property type="entry name" value="GGDEF"/>
    <property type="match status" value="1"/>
</dbReference>
<dbReference type="Gene3D" id="3.30.450.20">
    <property type="entry name" value="PAS domain"/>
    <property type="match status" value="1"/>
</dbReference>
<dbReference type="SMART" id="SM00086">
    <property type="entry name" value="PAC"/>
    <property type="match status" value="1"/>
</dbReference>
<dbReference type="InterPro" id="IPR011006">
    <property type="entry name" value="CheY-like_superfamily"/>
</dbReference>
<dbReference type="InterPro" id="IPR035965">
    <property type="entry name" value="PAS-like_dom_sf"/>
</dbReference>
<dbReference type="EMBL" id="CP000698">
    <property type="protein sequence ID" value="ABQ25082.1"/>
    <property type="molecule type" value="Genomic_DNA"/>
</dbReference>
<dbReference type="STRING" id="351605.Gura_0876"/>
<dbReference type="InterPro" id="IPR001610">
    <property type="entry name" value="PAC"/>
</dbReference>
<dbReference type="InterPro" id="IPR029787">
    <property type="entry name" value="Nucleotide_cyclase"/>
</dbReference>
<evidence type="ECO:0000259" key="5">
    <source>
        <dbReference type="PROSITE" id="PS50113"/>
    </source>
</evidence>
<dbReference type="InterPro" id="IPR000160">
    <property type="entry name" value="GGDEF_dom"/>
</dbReference>
<reference evidence="8 9" key="1">
    <citation type="submission" date="2007-05" db="EMBL/GenBank/DDBJ databases">
        <title>Complete sequence of Geobacter uraniireducens Rf4.</title>
        <authorList>
            <consortium name="US DOE Joint Genome Institute"/>
            <person name="Copeland A."/>
            <person name="Lucas S."/>
            <person name="Lapidus A."/>
            <person name="Barry K."/>
            <person name="Detter J.C."/>
            <person name="Glavina del Rio T."/>
            <person name="Hammon N."/>
            <person name="Israni S."/>
            <person name="Dalin E."/>
            <person name="Tice H."/>
            <person name="Pitluck S."/>
            <person name="Chertkov O."/>
            <person name="Brettin T."/>
            <person name="Bruce D."/>
            <person name="Han C."/>
            <person name="Schmutz J."/>
            <person name="Larimer F."/>
            <person name="Land M."/>
            <person name="Hauser L."/>
            <person name="Kyrpides N."/>
            <person name="Mikhailova N."/>
            <person name="Shelobolina E."/>
            <person name="Aklujkar M."/>
            <person name="Lovley D."/>
            <person name="Richardson P."/>
        </authorList>
    </citation>
    <scope>NUCLEOTIDE SEQUENCE [LARGE SCALE GENOMIC DNA]</scope>
    <source>
        <strain evidence="8 9">Rf4</strain>
    </source>
</reference>
<dbReference type="Gene3D" id="3.40.50.2300">
    <property type="match status" value="1"/>
</dbReference>
<dbReference type="PROSITE" id="PS50112">
    <property type="entry name" value="PAS"/>
    <property type="match status" value="1"/>
</dbReference>
<feature type="domain" description="GGDEF" evidence="7">
    <location>
        <begin position="300"/>
        <end position="434"/>
    </location>
</feature>
<dbReference type="PANTHER" id="PTHR44757">
    <property type="entry name" value="DIGUANYLATE CYCLASE DGCP"/>
    <property type="match status" value="1"/>
</dbReference>
<evidence type="ECO:0000259" key="7">
    <source>
        <dbReference type="PROSITE" id="PS50887"/>
    </source>
</evidence>
<feature type="domain" description="PAC" evidence="5">
    <location>
        <begin position="216"/>
        <end position="268"/>
    </location>
</feature>
<feature type="domain" description="EAL" evidence="6">
    <location>
        <begin position="443"/>
        <end position="697"/>
    </location>
</feature>
<dbReference type="PANTHER" id="PTHR44757:SF2">
    <property type="entry name" value="BIOFILM ARCHITECTURE MAINTENANCE PROTEIN MBAA"/>
    <property type="match status" value="1"/>
</dbReference>
<dbReference type="AlphaFoldDB" id="A5GBG4"/>
<dbReference type="SMART" id="SM00052">
    <property type="entry name" value="EAL"/>
    <property type="match status" value="1"/>
</dbReference>
<evidence type="ECO:0000259" key="6">
    <source>
        <dbReference type="PROSITE" id="PS50883"/>
    </source>
</evidence>
<dbReference type="PROSITE" id="PS50113">
    <property type="entry name" value="PAC"/>
    <property type="match status" value="1"/>
</dbReference>
<dbReference type="SMART" id="SM00091">
    <property type="entry name" value="PAS"/>
    <property type="match status" value="1"/>
</dbReference>
<feature type="domain" description="PAS" evidence="4">
    <location>
        <begin position="143"/>
        <end position="188"/>
    </location>
</feature>
<dbReference type="Gene3D" id="3.20.20.450">
    <property type="entry name" value="EAL domain"/>
    <property type="match status" value="1"/>
</dbReference>
<dbReference type="Pfam" id="PF00563">
    <property type="entry name" value="EAL"/>
    <property type="match status" value="1"/>
</dbReference>
<dbReference type="PROSITE" id="PS50883">
    <property type="entry name" value="EAL"/>
    <property type="match status" value="1"/>
</dbReference>
<dbReference type="GO" id="GO:0000160">
    <property type="term" value="P:phosphorelay signal transduction system"/>
    <property type="evidence" value="ECO:0007669"/>
    <property type="project" value="InterPro"/>
</dbReference>
<protein>
    <submittedName>
        <fullName evidence="8">Response regulator receiver modulated diguanylate cyclase/phosphodiesterase with PAS/PAC sensor(S)</fullName>
    </submittedName>
</protein>
<evidence type="ECO:0000259" key="4">
    <source>
        <dbReference type="PROSITE" id="PS50112"/>
    </source>
</evidence>
<dbReference type="CDD" id="cd01948">
    <property type="entry name" value="EAL"/>
    <property type="match status" value="1"/>
</dbReference>
<feature type="domain" description="Response regulatory" evidence="3">
    <location>
        <begin position="12"/>
        <end position="128"/>
    </location>
</feature>
<accession>A5GBG4</accession>
<dbReference type="InterPro" id="IPR001633">
    <property type="entry name" value="EAL_dom"/>
</dbReference>
<dbReference type="Gene3D" id="3.30.70.270">
    <property type="match status" value="1"/>
</dbReference>
<dbReference type="InterPro" id="IPR043128">
    <property type="entry name" value="Rev_trsase/Diguanyl_cyclase"/>
</dbReference>
<dbReference type="FunFam" id="3.30.70.270:FF:000001">
    <property type="entry name" value="Diguanylate cyclase domain protein"/>
    <property type="match status" value="1"/>
</dbReference>
<dbReference type="InterPro" id="IPR052155">
    <property type="entry name" value="Biofilm_reg_signaling"/>
</dbReference>
<organism evidence="8 9">
    <name type="scientific">Geotalea uraniireducens (strain Rf4)</name>
    <name type="common">Geobacter uraniireducens</name>
    <dbReference type="NCBI Taxonomy" id="351605"/>
    <lineage>
        <taxon>Bacteria</taxon>
        <taxon>Pseudomonadati</taxon>
        <taxon>Thermodesulfobacteriota</taxon>
        <taxon>Desulfuromonadia</taxon>
        <taxon>Geobacterales</taxon>
        <taxon>Geobacteraceae</taxon>
        <taxon>Geotalea</taxon>
    </lineage>
</organism>
<dbReference type="HOGENOM" id="CLU_000445_70_50_7"/>
<dbReference type="KEGG" id="gur:Gura_0876"/>
<dbReference type="CDD" id="cd00130">
    <property type="entry name" value="PAS"/>
    <property type="match status" value="1"/>
</dbReference>
<dbReference type="Pfam" id="PF00072">
    <property type="entry name" value="Response_reg"/>
    <property type="match status" value="1"/>
</dbReference>
<dbReference type="SUPFAM" id="SSF141868">
    <property type="entry name" value="EAL domain-like"/>
    <property type="match status" value="1"/>
</dbReference>
<dbReference type="SMART" id="SM00267">
    <property type="entry name" value="GGDEF"/>
    <property type="match status" value="1"/>
</dbReference>
<dbReference type="CDD" id="cd01949">
    <property type="entry name" value="GGDEF"/>
    <property type="match status" value="1"/>
</dbReference>
<dbReference type="PROSITE" id="PS50110">
    <property type="entry name" value="RESPONSE_REGULATORY"/>
    <property type="match status" value="1"/>
</dbReference>
<dbReference type="FunFam" id="3.20.20.450:FF:000001">
    <property type="entry name" value="Cyclic di-GMP phosphodiesterase yahA"/>
    <property type="match status" value="1"/>
</dbReference>
<evidence type="ECO:0000259" key="3">
    <source>
        <dbReference type="PROSITE" id="PS50110"/>
    </source>
</evidence>
<keyword evidence="9" id="KW-1185">Reference proteome</keyword>
<dbReference type="PROSITE" id="PS50887">
    <property type="entry name" value="GGDEF"/>
    <property type="match status" value="1"/>
</dbReference>
<dbReference type="SUPFAM" id="SSF52172">
    <property type="entry name" value="CheY-like"/>
    <property type="match status" value="1"/>
</dbReference>
<name>A5GBG4_GEOUR</name>
<dbReference type="SMART" id="SM00448">
    <property type="entry name" value="REC"/>
    <property type="match status" value="1"/>
</dbReference>
<dbReference type="NCBIfam" id="TIGR00254">
    <property type="entry name" value="GGDEF"/>
    <property type="match status" value="1"/>
</dbReference>
<dbReference type="Proteomes" id="UP000006695">
    <property type="component" value="Chromosome"/>
</dbReference>
<evidence type="ECO:0000313" key="8">
    <source>
        <dbReference type="EMBL" id="ABQ25082.1"/>
    </source>
</evidence>
<dbReference type="SUPFAM" id="SSF55785">
    <property type="entry name" value="PYP-like sensor domain (PAS domain)"/>
    <property type="match status" value="1"/>
</dbReference>
<dbReference type="NCBIfam" id="TIGR00229">
    <property type="entry name" value="sensory_box"/>
    <property type="match status" value="1"/>
</dbReference>
<dbReference type="SUPFAM" id="SSF55073">
    <property type="entry name" value="Nucleotide cyclase"/>
    <property type="match status" value="1"/>
</dbReference>
<dbReference type="InterPro" id="IPR001789">
    <property type="entry name" value="Sig_transdc_resp-reg_receiver"/>
</dbReference>
<sequence length="709" mass="80651">MNIPDGLTTAPTLLYVEDDRATRELISLVITNKFPDVTLLQASNGQEGLALFKKHAPDIVLTDMQMPVMDGITMAKEIKQLNKEAKIIVISAHNDTGHIIDAIDIGINHYVLKPINHNKLRAVIGQCMTSIKWERQIREQEKFIRKLSRAVEQSPVAIIITDTSGTIEYVNPRFTQLTGYTSAETIGKKPHILKSGETPPEEYRKLWEIISGGGEWWGEFHNRKKNGELYWASASISPITNGNEQITHFIAFQEDITERKQAEETIKQMAYYDTLTGLPNRHLFNELMHLALAQAHRHNRLLAVLFLDLDRFKHINDTLGHTVGDQLLQASAHRLKECCRRDRDTVARRGGDEFIILLPDIDDVQEAVRVAQKIIDAFTQVFVLPDIELFISTCIGISIFPNDGRDTETLIKNADMAMYRAKEQGRSRYHLYTSSMDEQAFRRLTMENSLRKALQREEFSLYYQPKVNIKTGQIVCLEALVRWQNPEMGLILPNQFIPLAEDTGLIIPLGEWVLRTACAQNKTWQLLNYPPMRVAVNFSPRQFQQPRLTDMVEQILGEADLAPCWLELELTENVMLQNVEKTVQTLNRLSNLGIHISIDDFGTGYSSLSYIKKLPIQTLKIDRSFVHDINTNADDAAIAIAVITMAQSLRLNVIAEGVETLEQMKLLDGLNCPEMQGYLFSKPLPVAEMTTLLSNIKWPDMTWKDPTLH</sequence>
<feature type="modified residue" description="4-aspartylphosphate" evidence="2">
    <location>
        <position position="63"/>
    </location>
</feature>
<dbReference type="InterPro" id="IPR000700">
    <property type="entry name" value="PAS-assoc_C"/>
</dbReference>
<gene>
    <name evidence="8" type="ordered locus">Gura_0876</name>
</gene>
<proteinExistence type="predicted"/>
<dbReference type="GO" id="GO:0071732">
    <property type="term" value="P:cellular response to nitric oxide"/>
    <property type="evidence" value="ECO:0007669"/>
    <property type="project" value="UniProtKB-ARBA"/>
</dbReference>
<dbReference type="RefSeq" id="WP_011937806.1">
    <property type="nucleotide sequence ID" value="NC_009483.1"/>
</dbReference>
<evidence type="ECO:0000256" key="1">
    <source>
        <dbReference type="ARBA" id="ARBA00051114"/>
    </source>
</evidence>
<evidence type="ECO:0000313" key="9">
    <source>
        <dbReference type="Proteomes" id="UP000006695"/>
    </source>
</evidence>
<evidence type="ECO:0000256" key="2">
    <source>
        <dbReference type="PROSITE-ProRule" id="PRU00169"/>
    </source>
</evidence>
<dbReference type="CDD" id="cd17536">
    <property type="entry name" value="REC_YesN-like"/>
    <property type="match status" value="1"/>
</dbReference>
<dbReference type="Pfam" id="PF13426">
    <property type="entry name" value="PAS_9"/>
    <property type="match status" value="1"/>
</dbReference>
<dbReference type="InterPro" id="IPR035919">
    <property type="entry name" value="EAL_sf"/>
</dbReference>
<dbReference type="InterPro" id="IPR000014">
    <property type="entry name" value="PAS"/>
</dbReference>